<dbReference type="Gene3D" id="3.40.50.300">
    <property type="entry name" value="P-loop containing nucleotide triphosphate hydrolases"/>
    <property type="match status" value="2"/>
</dbReference>
<evidence type="ECO:0000256" key="10">
    <source>
        <dbReference type="ARBA" id="ARBA00023242"/>
    </source>
</evidence>
<comment type="catalytic activity">
    <reaction evidence="11">
        <text>Couples ATP hydrolysis with the unwinding of duplex DNA by translocating in the 3'-5' direction.</text>
        <dbReference type="EC" id="5.6.2.4"/>
    </reaction>
</comment>
<dbReference type="GO" id="GO:0005737">
    <property type="term" value="C:cytoplasm"/>
    <property type="evidence" value="ECO:0007669"/>
    <property type="project" value="TreeGrafter"/>
</dbReference>
<sequence>MQPQIRQQQPVSPPAPNSVRTSIETPMNKGTYQHQFITQETQEIVSRVTTTRTSVSRIPSIGNISATSARDSPPVVPRTISPSKARLVTSALPGDTARVAQTPKGSHRYSITSVKDSPLPCIKNSPKAENALDRSTFHRVPAFRANDGDHKQPGSRTGSPLRPISRNLGTKQDSVSSPFQRDSPTKLKVVPSFPNPTSNPQTPSFTLTAEDRKVALQFLNNPTILEPLKTRTANLKNKNAAEAYGYLDDQQVAPPELQVERQFLLDKEKVYVQLERIGSQYGEKRRRKNDLVQQITELNDEGLDPAVQEEQSYQLTLEIKALIDEASGYLRLGEAVKDGLAYAPDNSNLVVPVSSVKGNLMSFSHGTSSAQIVPQTQFPPQVPAVSSGYTREELPSKSSYSELPELSARMVIPDRESPSPVRQSAPYVSNTRRLPTSQMHFNLPETRHTVKQPDFYPNEAPREFESDVFDDDEEALDDFLREEQKLIDAKFRENLPEDVDDEFGASGDDEDMLDFAQEVEHHHSFGPFSSNGPNRSMLSVPGRSVPDVRNGGQGMYDHVEAEKSKAMMNHPWSRDVKKALKDRFKLSGFRCNQLDAINATLAGDDVFVLMPTGGGKSLCYQLPALVQSGNTKGITVVISPLLSLMNDQVEHLLKLKIQAATLNGDVGAAEKRQIFERLKEPHPDHYIQLLYITPEMLSLSNNMMDALVRLHERKRLARIVIDEAHCVSQWGHDFRPDYVRLGEIRQKFPNIPFIALTATATENVKVDVMTNLGMKGAKILKQSFNRPNLWYEVRAKKEIGKSAEILQNMADLINTKYRNQTGIIYTLSRKNCEELAKKLREQHQINAHEFHAKMSTAAKAKTQKDWQSGKLNVVVATIAFGMGIDKPDVRFVIHHTIPKTLEGYYQETGRAGRDGKRSGCYLYYSFGDTKMLKEFIYDSEGTPEQKERQRQMLSSMISYCDNTSMCRRAQVLHYFGESFDKRECYDTCDNCISKTKYKELDVTAEATAAMKLVTATQGNDVTLLNCVDLLRGTAVKNKKLGQENVINFGAAKHLSRGDVERMFQRLSMENALQEVQVIVNRSKFPTSYIQLGPNCSPFIKGRRQLKLEVKVSTSLSTVPKQRKSPKKAANSKGNSTYPSTLVTSPLSPTTSRRARHIVINDEDSDSDAHGYSHDGFTVRDDEFDDDGDEEEAFQIMTTRARKRIAPGLGPPITTDQRMECLPTAHRAAVEQFVMAAKEESKTLQNRKNWRSPCFTDTNFREMAIQWTVTLPAMREIDGIKTDMVDRYGDRFLPIVIQHSRFYEEMMKEQGDHAERDIDRNHEIVVNIIDSDSDGESTSFRHAAVSKVSSTSKFFPTGQDNSSRGQNYHQGGNSAGGSAGGSSAPKRSFNKSSKCPFPRKGGKKASFRKSNGSSGSGVTKKRTSGGSKASTTSTASKPPSLMSTFGRKPGRGGGSCGGIAMMPA</sequence>
<dbReference type="FunFam" id="3.40.50.300:FF:001975">
    <property type="entry name" value="ATP-dependent DNA helicase"/>
    <property type="match status" value="1"/>
</dbReference>
<dbReference type="InterPro" id="IPR002464">
    <property type="entry name" value="DNA/RNA_helicase_DEAH_CS"/>
</dbReference>
<evidence type="ECO:0000256" key="11">
    <source>
        <dbReference type="ARBA" id="ARBA00034617"/>
    </source>
</evidence>
<dbReference type="InterPro" id="IPR014001">
    <property type="entry name" value="Helicase_ATP-bd"/>
</dbReference>
<evidence type="ECO:0000259" key="14">
    <source>
        <dbReference type="PROSITE" id="PS50967"/>
    </source>
</evidence>
<dbReference type="CDD" id="cd17920">
    <property type="entry name" value="DEXHc_RecQ"/>
    <property type="match status" value="1"/>
</dbReference>
<evidence type="ECO:0000256" key="12">
    <source>
        <dbReference type="ARBA" id="ARBA00034808"/>
    </source>
</evidence>
<dbReference type="Pfam" id="PF00270">
    <property type="entry name" value="DEAD"/>
    <property type="match status" value="1"/>
</dbReference>
<dbReference type="OrthoDB" id="10261556at2759"/>
<feature type="region of interest" description="Disordered" evidence="13">
    <location>
        <begin position="1347"/>
        <end position="1463"/>
    </location>
</feature>
<dbReference type="Pfam" id="PF16124">
    <property type="entry name" value="RecQ_Zn_bind"/>
    <property type="match status" value="1"/>
</dbReference>
<evidence type="ECO:0000256" key="4">
    <source>
        <dbReference type="ARBA" id="ARBA00022741"/>
    </source>
</evidence>
<dbReference type="EMBL" id="MU253742">
    <property type="protein sequence ID" value="KAG9248848.1"/>
    <property type="molecule type" value="Genomic_DNA"/>
</dbReference>
<dbReference type="InterPro" id="IPR011545">
    <property type="entry name" value="DEAD/DEAH_box_helicase_dom"/>
</dbReference>
<dbReference type="InterPro" id="IPR036388">
    <property type="entry name" value="WH-like_DNA-bd_sf"/>
</dbReference>
<dbReference type="GO" id="GO:0005694">
    <property type="term" value="C:chromosome"/>
    <property type="evidence" value="ECO:0007669"/>
    <property type="project" value="TreeGrafter"/>
</dbReference>
<feature type="region of interest" description="Disordered" evidence="13">
    <location>
        <begin position="1"/>
        <end position="26"/>
    </location>
</feature>
<dbReference type="SUPFAM" id="SSF46785">
    <property type="entry name" value="Winged helix' DNA-binding domain"/>
    <property type="match status" value="1"/>
</dbReference>
<dbReference type="NCBIfam" id="TIGR00614">
    <property type="entry name" value="recQ_fam"/>
    <property type="match status" value="1"/>
</dbReference>
<dbReference type="Pfam" id="PF09382">
    <property type="entry name" value="RQC"/>
    <property type="match status" value="1"/>
</dbReference>
<dbReference type="GO" id="GO:0016787">
    <property type="term" value="F:hydrolase activity"/>
    <property type="evidence" value="ECO:0007669"/>
    <property type="project" value="UniProtKB-KW"/>
</dbReference>
<evidence type="ECO:0000256" key="2">
    <source>
        <dbReference type="ARBA" id="ARBA00004123"/>
    </source>
</evidence>
<reference evidence="17" key="1">
    <citation type="journal article" date="2021" name="IMA Fungus">
        <title>Genomic characterization of three marine fungi, including Emericellopsis atlantica sp. nov. with signatures of a generalist lifestyle and marine biomass degradation.</title>
        <authorList>
            <person name="Hagestad O.C."/>
            <person name="Hou L."/>
            <person name="Andersen J.H."/>
            <person name="Hansen E.H."/>
            <person name="Altermark B."/>
            <person name="Li C."/>
            <person name="Kuhnert E."/>
            <person name="Cox R.J."/>
            <person name="Crous P.W."/>
            <person name="Spatafora J.W."/>
            <person name="Lail K."/>
            <person name="Amirebrahimi M."/>
            <person name="Lipzen A."/>
            <person name="Pangilinan J."/>
            <person name="Andreopoulos W."/>
            <person name="Hayes R.D."/>
            <person name="Ng V."/>
            <person name="Grigoriev I.V."/>
            <person name="Jackson S.A."/>
            <person name="Sutton T.D.S."/>
            <person name="Dobson A.D.W."/>
            <person name="Rama T."/>
        </authorList>
    </citation>
    <scope>NUCLEOTIDE SEQUENCE</scope>
    <source>
        <strain evidence="17">TRa3180A</strain>
    </source>
</reference>
<dbReference type="InterPro" id="IPR032284">
    <property type="entry name" value="RecQ_Zn-bd"/>
</dbReference>
<feature type="compositionally biased region" description="Polar residues" evidence="13">
    <location>
        <begin position="1407"/>
        <end position="1416"/>
    </location>
</feature>
<dbReference type="EC" id="5.6.2.4" evidence="12"/>
<evidence type="ECO:0000259" key="15">
    <source>
        <dbReference type="PROSITE" id="PS51192"/>
    </source>
</evidence>
<dbReference type="PROSITE" id="PS00690">
    <property type="entry name" value="DEAH_ATP_HELICASE"/>
    <property type="match status" value="1"/>
</dbReference>
<keyword evidence="7" id="KW-0067">ATP-binding</keyword>
<dbReference type="GO" id="GO:0006260">
    <property type="term" value="P:DNA replication"/>
    <property type="evidence" value="ECO:0007669"/>
    <property type="project" value="InterPro"/>
</dbReference>
<feature type="compositionally biased region" description="Low complexity" evidence="13">
    <location>
        <begin position="1423"/>
        <end position="1439"/>
    </location>
</feature>
<evidence type="ECO:0000313" key="18">
    <source>
        <dbReference type="Proteomes" id="UP000887226"/>
    </source>
</evidence>
<dbReference type="GO" id="GO:0043138">
    <property type="term" value="F:3'-5' DNA helicase activity"/>
    <property type="evidence" value="ECO:0007669"/>
    <property type="project" value="UniProtKB-EC"/>
</dbReference>
<evidence type="ECO:0000256" key="1">
    <source>
        <dbReference type="ARBA" id="ARBA00001947"/>
    </source>
</evidence>
<feature type="compositionally biased region" description="Polar residues" evidence="13">
    <location>
        <begin position="195"/>
        <end position="205"/>
    </location>
</feature>
<keyword evidence="4" id="KW-0547">Nucleotide-binding</keyword>
<dbReference type="SUPFAM" id="SSF52540">
    <property type="entry name" value="P-loop containing nucleoside triphosphate hydrolases"/>
    <property type="match status" value="1"/>
</dbReference>
<feature type="compositionally biased region" description="Basic and acidic residues" evidence="13">
    <location>
        <begin position="1166"/>
        <end position="1180"/>
    </location>
</feature>
<keyword evidence="5" id="KW-0378">Hydrolase</keyword>
<dbReference type="SMART" id="SM00490">
    <property type="entry name" value="HELICc"/>
    <property type="match status" value="1"/>
</dbReference>
<evidence type="ECO:0000256" key="7">
    <source>
        <dbReference type="ARBA" id="ARBA00022840"/>
    </source>
</evidence>
<feature type="domain" description="HRDC" evidence="14">
    <location>
        <begin position="1223"/>
        <end position="1305"/>
    </location>
</feature>
<gene>
    <name evidence="17" type="ORF">BJ878DRAFT_486311</name>
</gene>
<comment type="caution">
    <text evidence="17">The sequence shown here is derived from an EMBL/GenBank/DDBJ whole genome shotgun (WGS) entry which is preliminary data.</text>
</comment>
<evidence type="ECO:0000256" key="6">
    <source>
        <dbReference type="ARBA" id="ARBA00022806"/>
    </source>
</evidence>
<keyword evidence="18" id="KW-1185">Reference proteome</keyword>
<dbReference type="GO" id="GO:0000724">
    <property type="term" value="P:double-strand break repair via homologous recombination"/>
    <property type="evidence" value="ECO:0007669"/>
    <property type="project" value="TreeGrafter"/>
</dbReference>
<dbReference type="PROSITE" id="PS51194">
    <property type="entry name" value="HELICASE_CTER"/>
    <property type="match status" value="1"/>
</dbReference>
<feature type="domain" description="Helicase C-terminal" evidence="16">
    <location>
        <begin position="804"/>
        <end position="956"/>
    </location>
</feature>
<dbReference type="PROSITE" id="PS51192">
    <property type="entry name" value="HELICASE_ATP_BIND_1"/>
    <property type="match status" value="1"/>
</dbReference>
<dbReference type="InterPro" id="IPR001650">
    <property type="entry name" value="Helicase_C-like"/>
</dbReference>
<dbReference type="GO" id="GO:0009378">
    <property type="term" value="F:four-way junction helicase activity"/>
    <property type="evidence" value="ECO:0007669"/>
    <property type="project" value="TreeGrafter"/>
</dbReference>
<dbReference type="InterPro" id="IPR004589">
    <property type="entry name" value="DNA_helicase_ATP-dep_RecQ"/>
</dbReference>
<dbReference type="InterPro" id="IPR018982">
    <property type="entry name" value="RQC_domain"/>
</dbReference>
<comment type="similarity">
    <text evidence="3">Belongs to the helicase family. RecQ subfamily.</text>
</comment>
<protein>
    <recommendedName>
        <fullName evidence="12">DNA 3'-5' helicase</fullName>
        <ecNumber evidence="12">5.6.2.4</ecNumber>
    </recommendedName>
</protein>
<proteinExistence type="inferred from homology"/>
<feature type="region of interest" description="Disordered" evidence="13">
    <location>
        <begin position="1112"/>
        <end position="1185"/>
    </location>
</feature>
<keyword evidence="8" id="KW-0238">DNA-binding</keyword>
<dbReference type="Proteomes" id="UP000887226">
    <property type="component" value="Unassembled WGS sequence"/>
</dbReference>
<dbReference type="CDD" id="cd18794">
    <property type="entry name" value="SF2_C_RecQ"/>
    <property type="match status" value="1"/>
</dbReference>
<comment type="subcellular location">
    <subcellularLocation>
        <location evidence="2">Nucleus</location>
    </subcellularLocation>
</comment>
<evidence type="ECO:0000256" key="5">
    <source>
        <dbReference type="ARBA" id="ARBA00022801"/>
    </source>
</evidence>
<accession>A0A9P8CJ08</accession>
<keyword evidence="10" id="KW-0539">Nucleus</keyword>
<dbReference type="Gene3D" id="1.10.10.10">
    <property type="entry name" value="Winged helix-like DNA-binding domain superfamily/Winged helix DNA-binding domain"/>
    <property type="match status" value="1"/>
</dbReference>
<feature type="domain" description="Helicase ATP-binding" evidence="15">
    <location>
        <begin position="597"/>
        <end position="778"/>
    </location>
</feature>
<keyword evidence="9" id="KW-0413">Isomerase</keyword>
<evidence type="ECO:0000259" key="16">
    <source>
        <dbReference type="PROSITE" id="PS51194"/>
    </source>
</evidence>
<keyword evidence="6" id="KW-0347">Helicase</keyword>
<evidence type="ECO:0000256" key="13">
    <source>
        <dbReference type="SAM" id="MobiDB-lite"/>
    </source>
</evidence>
<evidence type="ECO:0000256" key="9">
    <source>
        <dbReference type="ARBA" id="ARBA00023235"/>
    </source>
</evidence>
<name>A0A9P8CJ08_9HELO</name>
<comment type="cofactor">
    <cofactor evidence="1">
        <name>Zn(2+)</name>
        <dbReference type="ChEBI" id="CHEBI:29105"/>
    </cofactor>
</comment>
<feature type="compositionally biased region" description="Polar residues" evidence="13">
    <location>
        <begin position="1347"/>
        <end position="1369"/>
    </location>
</feature>
<evidence type="ECO:0000256" key="8">
    <source>
        <dbReference type="ARBA" id="ARBA00023125"/>
    </source>
</evidence>
<dbReference type="Pfam" id="PF00271">
    <property type="entry name" value="Helicase_C"/>
    <property type="match status" value="1"/>
</dbReference>
<dbReference type="GO" id="GO:0005524">
    <property type="term" value="F:ATP binding"/>
    <property type="evidence" value="ECO:0007669"/>
    <property type="project" value="UniProtKB-KW"/>
</dbReference>
<organism evidence="17 18">
    <name type="scientific">Calycina marina</name>
    <dbReference type="NCBI Taxonomy" id="1763456"/>
    <lineage>
        <taxon>Eukaryota</taxon>
        <taxon>Fungi</taxon>
        <taxon>Dikarya</taxon>
        <taxon>Ascomycota</taxon>
        <taxon>Pezizomycotina</taxon>
        <taxon>Leotiomycetes</taxon>
        <taxon>Helotiales</taxon>
        <taxon>Pezizellaceae</taxon>
        <taxon>Calycina</taxon>
    </lineage>
</organism>
<dbReference type="PANTHER" id="PTHR13710">
    <property type="entry name" value="DNA HELICASE RECQ FAMILY MEMBER"/>
    <property type="match status" value="1"/>
</dbReference>
<feature type="compositionally biased region" description="Low complexity" evidence="13">
    <location>
        <begin position="1135"/>
        <end position="1151"/>
    </location>
</feature>
<dbReference type="InterPro" id="IPR036390">
    <property type="entry name" value="WH_DNA-bd_sf"/>
</dbReference>
<dbReference type="InterPro" id="IPR027417">
    <property type="entry name" value="P-loop_NTPase"/>
</dbReference>
<evidence type="ECO:0000256" key="3">
    <source>
        <dbReference type="ARBA" id="ARBA00005446"/>
    </source>
</evidence>
<dbReference type="PROSITE" id="PS50967">
    <property type="entry name" value="HRDC"/>
    <property type="match status" value="1"/>
</dbReference>
<dbReference type="InterPro" id="IPR002121">
    <property type="entry name" value="HRDC_dom"/>
</dbReference>
<dbReference type="FunFam" id="3.40.50.300:FF:000537">
    <property type="entry name" value="Bloom syndrome RecQ-like helicase"/>
    <property type="match status" value="1"/>
</dbReference>
<evidence type="ECO:0000313" key="17">
    <source>
        <dbReference type="EMBL" id="KAG9248848.1"/>
    </source>
</evidence>
<dbReference type="SMART" id="SM00956">
    <property type="entry name" value="RQC"/>
    <property type="match status" value="1"/>
</dbReference>
<dbReference type="GO" id="GO:0005634">
    <property type="term" value="C:nucleus"/>
    <property type="evidence" value="ECO:0007669"/>
    <property type="project" value="UniProtKB-SubCell"/>
</dbReference>
<dbReference type="PANTHER" id="PTHR13710:SF153">
    <property type="entry name" value="RECQ-LIKE DNA HELICASE BLM"/>
    <property type="match status" value="1"/>
</dbReference>
<dbReference type="GO" id="GO:0003677">
    <property type="term" value="F:DNA binding"/>
    <property type="evidence" value="ECO:0007669"/>
    <property type="project" value="UniProtKB-KW"/>
</dbReference>
<feature type="compositionally biased region" description="Polar residues" evidence="13">
    <location>
        <begin position="167"/>
        <end position="182"/>
    </location>
</feature>
<dbReference type="SMART" id="SM00487">
    <property type="entry name" value="DEXDc"/>
    <property type="match status" value="1"/>
</dbReference>
<feature type="compositionally biased region" description="Polar residues" evidence="13">
    <location>
        <begin position="1"/>
        <end position="10"/>
    </location>
</feature>
<feature type="region of interest" description="Disordered" evidence="13">
    <location>
        <begin position="143"/>
        <end position="205"/>
    </location>
</feature>